<gene>
    <name evidence="1" type="ORF">EGI31_07380</name>
</gene>
<dbReference type="AlphaFoldDB" id="A0AAE3KSN4"/>
<proteinExistence type="predicted"/>
<sequence length="1032" mass="106985">MPASTIFPGEQVAVYKFKLLHNTGNLNFQNISFTTSGTYTSSDVQSFSLSITGTGFSTCFISSVTPATPSAGETITFTLPSPSSCYTIAPTVNSMEITLIANLKPGAVAGRTIFVNGAVDPAIVTFSTAGAISTNLQSNLTGVQTVGTRAITLSTEAAPSGILYAGLNNLVHVLKVTSNGGSQRISTMTIPFSGTLLPSDIESVELYENTTNSLATAVKVNFLNVGLTSGQITLSSSFIILSNIPNGTSKYYFIKLKVKPGTSVGKTFKINGLSGPLSLTMLNYTNTIPLVPTVTNSQTDLSDVHTVGSPTVTHTTESVPPINIYRSGAAVIYKMKIDPSSTTAVITALSVTTSGTYASGDITNFSLYSGDASTYSTALLGTSATSTGATEVVNFTGLSTVLSGSPTYLYIIANVKNTAIIGNTIKINGALNPVAVTYSMPSTVVTNSQSNLAGTMVISSSNVTYTALPVPAGNLPQGLSGMVAPHNIIYQAKISSANGPVKLSALTFTTSGTYVNGDFGQIHMRVSNSTSSSYFWSFTPTIYNDFRDYFFFTNGIKSTSNLSGNGELVSFTGLPTISGDVYITLTVEVKNAAVNGHTIKINAASNPTSIAFAEIPILTQVLGDVADFQTITANNVIISSLTTPANTTSYGSALQSVYTFKVESPIFPSTIRNIKVQTSGTATASDGEYLLYKNSVNDLNTATLITSNHTSGTSSNLNFQFYGASSYFYESISAGSSKYFFVVPVAKSSAINGRTFKVDGSANPIVLTFANADVLNIINNQTDIGGPITILMPTATVVSAPILSTSSTSSCIGNAPSGPTLTGSGCPAGSQTVWFLGGSTIAFASTNGSINVSPTIPSTYTVSCMGNGVSSPVSSSITIYPIIINQPTSLTASPTFSPSTGSPVVLTATGCGTQTVVWENLSTTNPRTVTPSVDKVYSFRCSNGPCTSTGEMSYALTIGPCLLTHTLGSPTDDVSTGVFTKIASANISGKVTATNKITGTAKSSYTARVIELQPGFLADTGTLFLANTGGCF</sequence>
<reference evidence="1 2" key="1">
    <citation type="submission" date="2018-11" db="EMBL/GenBank/DDBJ databases">
        <title>Novel bacteria species description.</title>
        <authorList>
            <person name="Han J.-H."/>
        </authorList>
    </citation>
    <scope>NUCLEOTIDE SEQUENCE [LARGE SCALE GENOMIC DNA]</scope>
    <source>
        <strain evidence="1 2">KCTC23259</strain>
    </source>
</reference>
<name>A0AAE3KSN4_9BACT</name>
<dbReference type="NCBIfam" id="NF045639">
    <property type="entry name" value="GCX_COOH"/>
    <property type="match status" value="1"/>
</dbReference>
<dbReference type="EMBL" id="RJUF01000015">
    <property type="protein sequence ID" value="MCP9762774.1"/>
    <property type="molecule type" value="Genomic_DNA"/>
</dbReference>
<dbReference type="Proteomes" id="UP001204144">
    <property type="component" value="Unassembled WGS sequence"/>
</dbReference>
<protein>
    <submittedName>
        <fullName evidence="1">Uncharacterized protein</fullName>
    </submittedName>
</protein>
<keyword evidence="2" id="KW-1185">Reference proteome</keyword>
<organism evidence="1 2">
    <name type="scientific">Lacihabitans soyangensis</name>
    <dbReference type="NCBI Taxonomy" id="869394"/>
    <lineage>
        <taxon>Bacteria</taxon>
        <taxon>Pseudomonadati</taxon>
        <taxon>Bacteroidota</taxon>
        <taxon>Cytophagia</taxon>
        <taxon>Cytophagales</taxon>
        <taxon>Leadbetterellaceae</taxon>
        <taxon>Lacihabitans</taxon>
    </lineage>
</organism>
<evidence type="ECO:0000313" key="2">
    <source>
        <dbReference type="Proteomes" id="UP001204144"/>
    </source>
</evidence>
<comment type="caution">
    <text evidence="1">The sequence shown here is derived from an EMBL/GenBank/DDBJ whole genome shotgun (WGS) entry which is preliminary data.</text>
</comment>
<dbReference type="InterPro" id="IPR055015">
    <property type="entry name" value="GCX_COOH"/>
</dbReference>
<evidence type="ECO:0000313" key="1">
    <source>
        <dbReference type="EMBL" id="MCP9762774.1"/>
    </source>
</evidence>
<accession>A0AAE3KSN4</accession>